<comment type="caution">
    <text evidence="1">The sequence shown here is derived from an EMBL/GenBank/DDBJ whole genome shotgun (WGS) entry which is preliminary data.</text>
</comment>
<accession>A0A540K9I4</accession>
<sequence>MLPCNPTPPPILSPTFLWTAFQSLLEFFFFGPRSNLDLTHGCVRFVVVVGRIHLLLLDFYGGCALMGLPAAELPYLARSVATLSVEAIDLSTSGVDLTMKPS</sequence>
<organism evidence="1 2">
    <name type="scientific">Malus baccata</name>
    <name type="common">Siberian crab apple</name>
    <name type="synonym">Pyrus baccata</name>
    <dbReference type="NCBI Taxonomy" id="106549"/>
    <lineage>
        <taxon>Eukaryota</taxon>
        <taxon>Viridiplantae</taxon>
        <taxon>Streptophyta</taxon>
        <taxon>Embryophyta</taxon>
        <taxon>Tracheophyta</taxon>
        <taxon>Spermatophyta</taxon>
        <taxon>Magnoliopsida</taxon>
        <taxon>eudicotyledons</taxon>
        <taxon>Gunneridae</taxon>
        <taxon>Pentapetalae</taxon>
        <taxon>rosids</taxon>
        <taxon>fabids</taxon>
        <taxon>Rosales</taxon>
        <taxon>Rosaceae</taxon>
        <taxon>Amygdaloideae</taxon>
        <taxon>Maleae</taxon>
        <taxon>Malus</taxon>
    </lineage>
</organism>
<reference evidence="1 2" key="1">
    <citation type="journal article" date="2019" name="G3 (Bethesda)">
        <title>Sequencing of a Wild Apple (Malus baccata) Genome Unravels the Differences Between Cultivated and Wild Apple Species Regarding Disease Resistance and Cold Tolerance.</title>
        <authorList>
            <person name="Chen X."/>
        </authorList>
    </citation>
    <scope>NUCLEOTIDE SEQUENCE [LARGE SCALE GENOMIC DNA]</scope>
    <source>
        <strain evidence="2">cv. Shandingzi</strain>
        <tissue evidence="1">Leaves</tissue>
    </source>
</reference>
<name>A0A540K9I4_MALBA</name>
<evidence type="ECO:0000313" key="1">
    <source>
        <dbReference type="EMBL" id="TQD70859.1"/>
    </source>
</evidence>
<protein>
    <submittedName>
        <fullName evidence="1">Uncharacterized protein</fullName>
    </submittedName>
</protein>
<dbReference type="AlphaFoldDB" id="A0A540K9I4"/>
<evidence type="ECO:0000313" key="2">
    <source>
        <dbReference type="Proteomes" id="UP000315295"/>
    </source>
</evidence>
<dbReference type="EMBL" id="VIEB01001666">
    <property type="protein sequence ID" value="TQD70859.1"/>
    <property type="molecule type" value="Genomic_DNA"/>
</dbReference>
<gene>
    <name evidence="1" type="ORF">C1H46_043608</name>
</gene>
<proteinExistence type="predicted"/>
<dbReference type="Proteomes" id="UP000315295">
    <property type="component" value="Unassembled WGS sequence"/>
</dbReference>
<keyword evidence="2" id="KW-1185">Reference proteome</keyword>